<sequence length="534" mass="60042">MATQSLDEETTKKVIRQVEFYFSDSNLLTDGFMRKSITESEDGLISLALICSFNRMRKHLSLGDVNPDGVPQDIVNAVAQTLRSSASLKVSEDGKKVGRTTELPKPEVVEQVEIRTLAVSPFEYDLKLEDVEKFFGQYAKVNSVRLPHHVRDKKFFCGTALVEFSSDEEVEKLMKEKFVYAGAELELKLKKDFDAEREKELEDFEKSRPPLGSNHQNNSNEEDESYPKGLIIAFKLKSISEEIPSDQSVADQHNSAVPKTGEKPEIAAGENDRKVDEENNETKEAKETGSQDNNQMEEAKETGSQDNNNEMGESKETGSQDNNNEMGESKETGSQDNNEMKEEKETESKEKNETKETNETERAEKKPQAGEKFSAAAYKDNMDVVSREDLRSVFESFGTVKYIDFKIGEVSGYIRFEETEASQKARAAAVISEKGGLVVKNFIAILDPVTGEAEKEYWSRLRGNQGKHHRGFKNKQGRYVGGTQISYIVIAGEDGMVEGANMHALERMVLELVAQIRLRKLVLHNFHINQLTAS</sequence>
<dbReference type="AlphaFoldDB" id="A0AAQ3P4N5"/>
<evidence type="ECO:0000256" key="2">
    <source>
        <dbReference type="ARBA" id="ARBA00004642"/>
    </source>
</evidence>
<dbReference type="InterPro" id="IPR035979">
    <property type="entry name" value="RBD_domain_sf"/>
</dbReference>
<comment type="subcellular location">
    <subcellularLocation>
        <location evidence="1">Nucleus</location>
        <location evidence="1">Nucleolus</location>
    </subcellularLocation>
    <subcellularLocation>
        <location evidence="2">Nucleus</location>
        <location evidence="2">Nucleoplasm</location>
    </subcellularLocation>
</comment>
<dbReference type="PANTHER" id="PTHR22792">
    <property type="entry name" value="LUPUS LA PROTEIN-RELATED"/>
    <property type="match status" value="1"/>
</dbReference>
<keyword evidence="4" id="KW-0539">Nucleus</keyword>
<feature type="compositionally biased region" description="Basic and acidic residues" evidence="7">
    <location>
        <begin position="260"/>
        <end position="289"/>
    </location>
</feature>
<dbReference type="FunFam" id="1.10.10.10:FF:000795">
    <property type="entry name" value="La protein 2"/>
    <property type="match status" value="1"/>
</dbReference>
<dbReference type="CDD" id="cd08030">
    <property type="entry name" value="LA_like_plant"/>
    <property type="match status" value="1"/>
</dbReference>
<evidence type="ECO:0000256" key="3">
    <source>
        <dbReference type="ARBA" id="ARBA00022884"/>
    </source>
</evidence>
<keyword evidence="3 6" id="KW-0694">RNA-binding</keyword>
<evidence type="ECO:0000256" key="7">
    <source>
        <dbReference type="SAM" id="MobiDB-lite"/>
    </source>
</evidence>
<evidence type="ECO:0000259" key="10">
    <source>
        <dbReference type="PROSITE" id="PS51939"/>
    </source>
</evidence>
<organism evidence="11 12">
    <name type="scientific">Vigna mungo</name>
    <name type="common">Black gram</name>
    <name type="synonym">Phaseolus mungo</name>
    <dbReference type="NCBI Taxonomy" id="3915"/>
    <lineage>
        <taxon>Eukaryota</taxon>
        <taxon>Viridiplantae</taxon>
        <taxon>Streptophyta</taxon>
        <taxon>Embryophyta</taxon>
        <taxon>Tracheophyta</taxon>
        <taxon>Spermatophyta</taxon>
        <taxon>Magnoliopsida</taxon>
        <taxon>eudicotyledons</taxon>
        <taxon>Gunneridae</taxon>
        <taxon>Pentapetalae</taxon>
        <taxon>rosids</taxon>
        <taxon>fabids</taxon>
        <taxon>Fabales</taxon>
        <taxon>Fabaceae</taxon>
        <taxon>Papilionoideae</taxon>
        <taxon>50 kb inversion clade</taxon>
        <taxon>NPAAA clade</taxon>
        <taxon>indigoferoid/millettioid clade</taxon>
        <taxon>Phaseoleae</taxon>
        <taxon>Vigna</taxon>
    </lineage>
</organism>
<dbReference type="InterPro" id="IPR002344">
    <property type="entry name" value="Lupus_La"/>
</dbReference>
<evidence type="ECO:0000256" key="6">
    <source>
        <dbReference type="PROSITE-ProRule" id="PRU00332"/>
    </source>
</evidence>
<dbReference type="Proteomes" id="UP001374535">
    <property type="component" value="Chromosome 2"/>
</dbReference>
<gene>
    <name evidence="11" type="ORF">V8G54_008167</name>
</gene>
<evidence type="ECO:0000256" key="1">
    <source>
        <dbReference type="ARBA" id="ARBA00004604"/>
    </source>
</evidence>
<comment type="function">
    <text evidence="5">Binds to the 3' poly(U) terminus of nascent RNA polymerase III transcripts, protecting them from exonuclease digestion and facilitating their folding and maturation.</text>
</comment>
<dbReference type="SUPFAM" id="SSF54928">
    <property type="entry name" value="RNA-binding domain, RBD"/>
    <property type="match status" value="2"/>
</dbReference>
<dbReference type="Pfam" id="PF08777">
    <property type="entry name" value="RRM_3"/>
    <property type="match status" value="1"/>
</dbReference>
<dbReference type="CDD" id="cd12291">
    <property type="entry name" value="RRM1_La"/>
    <property type="match status" value="1"/>
</dbReference>
<evidence type="ECO:0000256" key="5">
    <source>
        <dbReference type="ARBA" id="ARBA00057261"/>
    </source>
</evidence>
<dbReference type="EMBL" id="CP144699">
    <property type="protein sequence ID" value="WVZ20845.1"/>
    <property type="molecule type" value="Genomic_DNA"/>
</dbReference>
<dbReference type="Pfam" id="PF05383">
    <property type="entry name" value="La"/>
    <property type="match status" value="1"/>
</dbReference>
<dbReference type="SUPFAM" id="SSF46785">
    <property type="entry name" value="Winged helix' DNA-binding domain"/>
    <property type="match status" value="1"/>
</dbReference>
<dbReference type="InterPro" id="IPR036388">
    <property type="entry name" value="WH-like_DNA-bd_sf"/>
</dbReference>
<dbReference type="InterPro" id="IPR014886">
    <property type="entry name" value="La_xRRM"/>
</dbReference>
<proteinExistence type="predicted"/>
<feature type="domain" description="XRRM" evidence="10">
    <location>
        <begin position="364"/>
        <end position="487"/>
    </location>
</feature>
<dbReference type="InterPro" id="IPR012677">
    <property type="entry name" value="Nucleotide-bd_a/b_plait_sf"/>
</dbReference>
<evidence type="ECO:0000259" key="9">
    <source>
        <dbReference type="PROSITE" id="PS50961"/>
    </source>
</evidence>
<name>A0AAQ3P4N5_VIGMU</name>
<feature type="compositionally biased region" description="Basic and acidic residues" evidence="7">
    <location>
        <begin position="327"/>
        <end position="369"/>
    </location>
</feature>
<dbReference type="GO" id="GO:0005654">
    <property type="term" value="C:nucleoplasm"/>
    <property type="evidence" value="ECO:0007669"/>
    <property type="project" value="UniProtKB-SubCell"/>
</dbReference>
<dbReference type="PANTHER" id="PTHR22792:SF140">
    <property type="entry name" value="ACHILLES, ISOFORM A"/>
    <property type="match status" value="1"/>
</dbReference>
<feature type="compositionally biased region" description="Polar residues" evidence="7">
    <location>
        <begin position="245"/>
        <end position="257"/>
    </location>
</feature>
<dbReference type="InterPro" id="IPR000504">
    <property type="entry name" value="RRM_dom"/>
</dbReference>
<dbReference type="GO" id="GO:0003729">
    <property type="term" value="F:mRNA binding"/>
    <property type="evidence" value="ECO:0007669"/>
    <property type="project" value="TreeGrafter"/>
</dbReference>
<dbReference type="GO" id="GO:1990904">
    <property type="term" value="C:ribonucleoprotein complex"/>
    <property type="evidence" value="ECO:0007669"/>
    <property type="project" value="UniProtKB-UniRule"/>
</dbReference>
<dbReference type="SMART" id="SM00715">
    <property type="entry name" value="LA"/>
    <property type="match status" value="1"/>
</dbReference>
<dbReference type="InterPro" id="IPR045180">
    <property type="entry name" value="La_dom_prot"/>
</dbReference>
<evidence type="ECO:0000313" key="11">
    <source>
        <dbReference type="EMBL" id="WVZ20845.1"/>
    </source>
</evidence>
<evidence type="ECO:0000259" key="8">
    <source>
        <dbReference type="PROSITE" id="PS50102"/>
    </source>
</evidence>
<feature type="region of interest" description="Disordered" evidence="7">
    <location>
        <begin position="200"/>
        <end position="226"/>
    </location>
</feature>
<dbReference type="GO" id="GO:0006396">
    <property type="term" value="P:RNA processing"/>
    <property type="evidence" value="ECO:0007669"/>
    <property type="project" value="InterPro"/>
</dbReference>
<dbReference type="InterPro" id="IPR006630">
    <property type="entry name" value="La_HTH"/>
</dbReference>
<dbReference type="PROSITE" id="PS51939">
    <property type="entry name" value="XRRM"/>
    <property type="match status" value="1"/>
</dbReference>
<evidence type="ECO:0000313" key="12">
    <source>
        <dbReference type="Proteomes" id="UP001374535"/>
    </source>
</evidence>
<protein>
    <recommendedName>
        <fullName evidence="13">La protein 1</fullName>
    </recommendedName>
</protein>
<feature type="domain" description="RRM" evidence="8">
    <location>
        <begin position="115"/>
        <end position="200"/>
    </location>
</feature>
<dbReference type="GO" id="GO:0005730">
    <property type="term" value="C:nucleolus"/>
    <property type="evidence" value="ECO:0007669"/>
    <property type="project" value="UniProtKB-SubCell"/>
</dbReference>
<evidence type="ECO:0000256" key="4">
    <source>
        <dbReference type="ARBA" id="ARBA00023242"/>
    </source>
</evidence>
<evidence type="ECO:0008006" key="13">
    <source>
        <dbReference type="Google" id="ProtNLM"/>
    </source>
</evidence>
<feature type="domain" description="HTH La-type RNA-binding" evidence="9">
    <location>
        <begin position="4"/>
        <end position="107"/>
    </location>
</feature>
<reference evidence="11 12" key="1">
    <citation type="journal article" date="2023" name="Life. Sci Alliance">
        <title>Evolutionary insights into 3D genome organization and epigenetic landscape of Vigna mungo.</title>
        <authorList>
            <person name="Junaid A."/>
            <person name="Singh B."/>
            <person name="Bhatia S."/>
        </authorList>
    </citation>
    <scope>NUCLEOTIDE SEQUENCE [LARGE SCALE GENOMIC DNA]</scope>
    <source>
        <strain evidence="11">Urdbean</strain>
    </source>
</reference>
<dbReference type="PROSITE" id="PS50102">
    <property type="entry name" value="RRM"/>
    <property type="match status" value="1"/>
</dbReference>
<dbReference type="PRINTS" id="PR00302">
    <property type="entry name" value="LUPUSLA"/>
</dbReference>
<dbReference type="SMART" id="SM00360">
    <property type="entry name" value="RRM"/>
    <property type="match status" value="2"/>
</dbReference>
<keyword evidence="12" id="KW-1185">Reference proteome</keyword>
<dbReference type="Gene3D" id="1.10.10.10">
    <property type="entry name" value="Winged helix-like DNA-binding domain superfamily/Winged helix DNA-binding domain"/>
    <property type="match status" value="1"/>
</dbReference>
<dbReference type="PROSITE" id="PS50961">
    <property type="entry name" value="HTH_LA"/>
    <property type="match status" value="1"/>
</dbReference>
<dbReference type="Gene3D" id="3.30.70.330">
    <property type="match status" value="2"/>
</dbReference>
<dbReference type="InterPro" id="IPR036390">
    <property type="entry name" value="WH_DNA-bd_sf"/>
</dbReference>
<feature type="region of interest" description="Disordered" evidence="7">
    <location>
        <begin position="244"/>
        <end position="372"/>
    </location>
</feature>
<accession>A0AAQ3P4N5</accession>
<dbReference type="Pfam" id="PF00076">
    <property type="entry name" value="RRM_1"/>
    <property type="match status" value="1"/>
</dbReference>